<keyword evidence="1" id="KW-0809">Transit peptide</keyword>
<dbReference type="GO" id="GO:0005744">
    <property type="term" value="C:TIM23 mitochondrial import inner membrane translocase complex"/>
    <property type="evidence" value="ECO:0007669"/>
    <property type="project" value="UniProtKB-UniRule"/>
</dbReference>
<dbReference type="PANTHER" id="PTHR12210">
    <property type="entry name" value="DULLARD PROTEIN PHOSPHATASE"/>
    <property type="match status" value="1"/>
</dbReference>
<organism evidence="4 5">
    <name type="scientific">Paramecium sonneborni</name>
    <dbReference type="NCBI Taxonomy" id="65129"/>
    <lineage>
        <taxon>Eukaryota</taxon>
        <taxon>Sar</taxon>
        <taxon>Alveolata</taxon>
        <taxon>Ciliophora</taxon>
        <taxon>Intramacronucleata</taxon>
        <taxon>Oligohymenophorea</taxon>
        <taxon>Peniculida</taxon>
        <taxon>Parameciidae</taxon>
        <taxon>Paramecium</taxon>
    </lineage>
</organism>
<keyword evidence="1" id="KW-0813">Transport</keyword>
<feature type="compositionally biased region" description="Polar residues" evidence="2">
    <location>
        <begin position="9"/>
        <end position="24"/>
    </location>
</feature>
<evidence type="ECO:0000256" key="2">
    <source>
        <dbReference type="SAM" id="MobiDB-lite"/>
    </source>
</evidence>
<feature type="compositionally biased region" description="Low complexity" evidence="2">
    <location>
        <begin position="112"/>
        <end position="128"/>
    </location>
</feature>
<accession>A0A8S1RAU7</accession>
<sequence length="427" mass="49480">MDNIYKFKASSSVGHLKNLNNDKQFYSEEESSKKEEEEKQLKKVSKPPSKMSQFSKNATGYQTDDSDKETPRNNKIGPSNQKVSKFRNLVNAKKIEGDNDDPNYDDDDDKPTTIQQQIQQQHVQQQNEDQYDIEQQAKQMQQKYAKVGEHQKQTKMKHSNTQQQGMDVNSDVEQMKNKQQQEGKLKNHPFRHLIYGPSIGENSFNKFLQLTQRGLVYAKKCLKGPSDKFIKSKMVQLPECVQVKAKTLLLDLDETLIHSCSQRENPQVTVTAFGDYGEEAKIHFNVRPFCAWFLQQMSQLYTIYVFTASSSAYANAIVNYLDPKRQWILGILSRGNCMETKNGFFIKDLRIVGNKQIKDMVIVDNLAHSFGFQIDNGIPILEWHNDQNDQELKYLATYLMEAAEQEDIRIFNTQRLKLDQLIEYSLE</sequence>
<dbReference type="CDD" id="cd07521">
    <property type="entry name" value="HAD_FCP1-like"/>
    <property type="match status" value="1"/>
</dbReference>
<reference evidence="4" key="1">
    <citation type="submission" date="2021-01" db="EMBL/GenBank/DDBJ databases">
        <authorList>
            <consortium name="Genoscope - CEA"/>
            <person name="William W."/>
        </authorList>
    </citation>
    <scope>NUCLEOTIDE SEQUENCE</scope>
</reference>
<keyword evidence="1" id="KW-0496">Mitochondrion</keyword>
<dbReference type="Proteomes" id="UP000692954">
    <property type="component" value="Unassembled WGS sequence"/>
</dbReference>
<comment type="subunit">
    <text evidence="1">Component of the TIM23 complex.</text>
</comment>
<name>A0A8S1RAU7_9CILI</name>
<evidence type="ECO:0000259" key="3">
    <source>
        <dbReference type="PROSITE" id="PS50969"/>
    </source>
</evidence>
<keyword evidence="1" id="KW-0811">Translocation</keyword>
<protein>
    <recommendedName>
        <fullName evidence="1">Mitochondrial import inner membrane translocase subunit TIM50</fullName>
    </recommendedName>
</protein>
<dbReference type="OrthoDB" id="298505at2759"/>
<dbReference type="GO" id="GO:0015031">
    <property type="term" value="P:protein transport"/>
    <property type="evidence" value="ECO:0007669"/>
    <property type="project" value="UniProtKB-KW"/>
</dbReference>
<evidence type="ECO:0000256" key="1">
    <source>
        <dbReference type="RuleBase" id="RU365079"/>
    </source>
</evidence>
<feature type="region of interest" description="Disordered" evidence="2">
    <location>
        <begin position="9"/>
        <end position="130"/>
    </location>
</feature>
<comment type="caution">
    <text evidence="4">The sequence shown here is derived from an EMBL/GenBank/DDBJ whole genome shotgun (WGS) entry which is preliminary data.</text>
</comment>
<feature type="compositionally biased region" description="Polar residues" evidence="2">
    <location>
        <begin position="50"/>
        <end position="63"/>
    </location>
</feature>
<dbReference type="SMART" id="SM00577">
    <property type="entry name" value="CPDc"/>
    <property type="match status" value="1"/>
</dbReference>
<dbReference type="InterPro" id="IPR004274">
    <property type="entry name" value="FCP1_dom"/>
</dbReference>
<feature type="domain" description="FCP1 homology" evidence="3">
    <location>
        <begin position="241"/>
        <end position="402"/>
    </location>
</feature>
<dbReference type="PROSITE" id="PS50969">
    <property type="entry name" value="FCP1"/>
    <property type="match status" value="1"/>
</dbReference>
<comment type="similarity">
    <text evidence="1">Belongs to the TIM50 family.</text>
</comment>
<dbReference type="AlphaFoldDB" id="A0A8S1RAU7"/>
<dbReference type="InterPro" id="IPR050365">
    <property type="entry name" value="TIM50"/>
</dbReference>
<dbReference type="Pfam" id="PF03031">
    <property type="entry name" value="NIF"/>
    <property type="match status" value="1"/>
</dbReference>
<evidence type="ECO:0000313" key="5">
    <source>
        <dbReference type="Proteomes" id="UP000692954"/>
    </source>
</evidence>
<feature type="compositionally biased region" description="Basic and acidic residues" evidence="2">
    <location>
        <begin position="30"/>
        <end position="41"/>
    </location>
</feature>
<proteinExistence type="inferred from homology"/>
<keyword evidence="1" id="KW-0653">Protein transport</keyword>
<dbReference type="FunFam" id="3.40.50.1000:FF:000121">
    <property type="entry name" value="Uncharacterized protein"/>
    <property type="match status" value="1"/>
</dbReference>
<comment type="function">
    <text evidence="1">Essential component of the TIM23 complex, a complex that mediates the translocation of transit peptide-containing proteins across the mitochondrial inner membrane.</text>
</comment>
<comment type="subcellular location">
    <subcellularLocation>
        <location evidence="1">Mitochondrion inner membrane</location>
        <topology evidence="1">Single-pass membrane protein</topology>
    </subcellularLocation>
</comment>
<keyword evidence="5" id="KW-1185">Reference proteome</keyword>
<gene>
    <name evidence="4" type="ORF">PSON_ATCC_30995.1.T1590105</name>
</gene>
<evidence type="ECO:0000313" key="4">
    <source>
        <dbReference type="EMBL" id="CAD8125506.1"/>
    </source>
</evidence>
<feature type="compositionally biased region" description="Acidic residues" evidence="2">
    <location>
        <begin position="98"/>
        <end position="109"/>
    </location>
</feature>
<dbReference type="EMBL" id="CAJJDN010000159">
    <property type="protein sequence ID" value="CAD8125506.1"/>
    <property type="molecule type" value="Genomic_DNA"/>
</dbReference>